<feature type="region of interest" description="Disordered" evidence="1">
    <location>
        <begin position="1"/>
        <end position="27"/>
    </location>
</feature>
<protein>
    <submittedName>
        <fullName evidence="2">Uncharacterized protein</fullName>
    </submittedName>
</protein>
<name>A0A8S3JWN1_9BILA</name>
<feature type="compositionally biased region" description="Polar residues" evidence="1">
    <location>
        <begin position="1"/>
        <end position="13"/>
    </location>
</feature>
<evidence type="ECO:0000256" key="1">
    <source>
        <dbReference type="SAM" id="MobiDB-lite"/>
    </source>
</evidence>
<reference evidence="2" key="1">
    <citation type="submission" date="2021-02" db="EMBL/GenBank/DDBJ databases">
        <authorList>
            <person name="Nowell W R."/>
        </authorList>
    </citation>
    <scope>NUCLEOTIDE SEQUENCE</scope>
</reference>
<accession>A0A8S3JWN1</accession>
<proteinExistence type="predicted"/>
<evidence type="ECO:0000313" key="2">
    <source>
        <dbReference type="EMBL" id="CAF5222976.1"/>
    </source>
</evidence>
<gene>
    <name evidence="2" type="ORF">GIL414_LOCUS85351</name>
</gene>
<dbReference type="AlphaFoldDB" id="A0A8S3JWN1"/>
<dbReference type="Proteomes" id="UP000681720">
    <property type="component" value="Unassembled WGS sequence"/>
</dbReference>
<comment type="caution">
    <text evidence="2">The sequence shown here is derived from an EMBL/GenBank/DDBJ whole genome shotgun (WGS) entry which is preliminary data.</text>
</comment>
<evidence type="ECO:0000313" key="3">
    <source>
        <dbReference type="Proteomes" id="UP000681720"/>
    </source>
</evidence>
<organism evidence="2 3">
    <name type="scientific">Rotaria magnacalcarata</name>
    <dbReference type="NCBI Taxonomy" id="392030"/>
    <lineage>
        <taxon>Eukaryota</taxon>
        <taxon>Metazoa</taxon>
        <taxon>Spiralia</taxon>
        <taxon>Gnathifera</taxon>
        <taxon>Rotifera</taxon>
        <taxon>Eurotatoria</taxon>
        <taxon>Bdelloidea</taxon>
        <taxon>Philodinida</taxon>
        <taxon>Philodinidae</taxon>
        <taxon>Rotaria</taxon>
    </lineage>
</organism>
<sequence>NNDQPTSERSSPINRPLIQRNDGNELQVNGVKSPTLVSMASLGDGVSIAF</sequence>
<dbReference type="EMBL" id="CAJOBJ010370040">
    <property type="protein sequence ID" value="CAF5222976.1"/>
    <property type="molecule type" value="Genomic_DNA"/>
</dbReference>
<feature type="non-terminal residue" evidence="2">
    <location>
        <position position="1"/>
    </location>
</feature>